<evidence type="ECO:0008006" key="5">
    <source>
        <dbReference type="Google" id="ProtNLM"/>
    </source>
</evidence>
<name>A0A5M3W7Z0_9ACTN</name>
<feature type="transmembrane region" description="Helical" evidence="2">
    <location>
        <begin position="216"/>
        <end position="237"/>
    </location>
</feature>
<feature type="transmembrane region" description="Helical" evidence="2">
    <location>
        <begin position="117"/>
        <end position="137"/>
    </location>
</feature>
<sequence>MTTTKASAQAGTQASAQAGTQASAQTSAQTSTQVGTRTGTGALLVGGALAAPVFGILSFGQAFTREGFDLTRHPLSMLSNGDLAWLQITTFVLMGVLAVAGSIGLRRALDGQSGGVWAPRLIGVFGVTTVLAGIFTLEPMDGFPVGTPPGVPASMSWHSLVHNASGAIGFLALIVAWFVLARHYGRAGRTGYAVGSAASGVIFLAGNVWAMSGGAAGALAVGLGSLAGIAWLTVVALDERAGLR</sequence>
<dbReference type="OrthoDB" id="8159487at2"/>
<reference evidence="3 4" key="1">
    <citation type="submission" date="2019-10" db="EMBL/GenBank/DDBJ databases">
        <title>Whole genome shotgun sequence of Acrocarpospora corrugata NBRC 13972.</title>
        <authorList>
            <person name="Ichikawa N."/>
            <person name="Kimura A."/>
            <person name="Kitahashi Y."/>
            <person name="Komaki H."/>
            <person name="Oguchi A."/>
        </authorList>
    </citation>
    <scope>NUCLEOTIDE SEQUENCE [LARGE SCALE GENOMIC DNA]</scope>
    <source>
        <strain evidence="3 4">NBRC 13972</strain>
    </source>
</reference>
<accession>A0A5M3W7Z0</accession>
<feature type="region of interest" description="Disordered" evidence="1">
    <location>
        <begin position="1"/>
        <end position="33"/>
    </location>
</feature>
<keyword evidence="2" id="KW-0812">Transmembrane</keyword>
<organism evidence="3 4">
    <name type="scientific">Acrocarpospora corrugata</name>
    <dbReference type="NCBI Taxonomy" id="35763"/>
    <lineage>
        <taxon>Bacteria</taxon>
        <taxon>Bacillati</taxon>
        <taxon>Actinomycetota</taxon>
        <taxon>Actinomycetes</taxon>
        <taxon>Streptosporangiales</taxon>
        <taxon>Streptosporangiaceae</taxon>
        <taxon>Acrocarpospora</taxon>
    </lineage>
</organism>
<keyword evidence="2" id="KW-1133">Transmembrane helix</keyword>
<keyword evidence="2" id="KW-0472">Membrane</keyword>
<feature type="transmembrane region" description="Helical" evidence="2">
    <location>
        <begin position="42"/>
        <end position="63"/>
    </location>
</feature>
<evidence type="ECO:0000256" key="2">
    <source>
        <dbReference type="SAM" id="Phobius"/>
    </source>
</evidence>
<protein>
    <recommendedName>
        <fullName evidence="5">DUF998 domain-containing protein</fullName>
    </recommendedName>
</protein>
<proteinExistence type="predicted"/>
<gene>
    <name evidence="3" type="ORF">Acor_46940</name>
</gene>
<feature type="transmembrane region" description="Helical" evidence="2">
    <location>
        <begin position="192"/>
        <end position="210"/>
    </location>
</feature>
<dbReference type="Pfam" id="PF06197">
    <property type="entry name" value="DUF998"/>
    <property type="match status" value="1"/>
</dbReference>
<dbReference type="InterPro" id="IPR009339">
    <property type="entry name" value="DUF998"/>
</dbReference>
<dbReference type="RefSeq" id="WP_155338840.1">
    <property type="nucleotide sequence ID" value="NZ_BAAABN010000019.1"/>
</dbReference>
<feature type="transmembrane region" description="Helical" evidence="2">
    <location>
        <begin position="83"/>
        <end position="105"/>
    </location>
</feature>
<dbReference type="AlphaFoldDB" id="A0A5M3W7Z0"/>
<evidence type="ECO:0000256" key="1">
    <source>
        <dbReference type="SAM" id="MobiDB-lite"/>
    </source>
</evidence>
<dbReference type="EMBL" id="BLAD01000060">
    <property type="protein sequence ID" value="GES02628.1"/>
    <property type="molecule type" value="Genomic_DNA"/>
</dbReference>
<evidence type="ECO:0000313" key="4">
    <source>
        <dbReference type="Proteomes" id="UP000334990"/>
    </source>
</evidence>
<comment type="caution">
    <text evidence="3">The sequence shown here is derived from an EMBL/GenBank/DDBJ whole genome shotgun (WGS) entry which is preliminary data.</text>
</comment>
<feature type="transmembrane region" description="Helical" evidence="2">
    <location>
        <begin position="157"/>
        <end position="180"/>
    </location>
</feature>
<evidence type="ECO:0000313" key="3">
    <source>
        <dbReference type="EMBL" id="GES02628.1"/>
    </source>
</evidence>
<dbReference type="Proteomes" id="UP000334990">
    <property type="component" value="Unassembled WGS sequence"/>
</dbReference>
<keyword evidence="4" id="KW-1185">Reference proteome</keyword>